<dbReference type="PANTHER" id="PTHR46306:SF1">
    <property type="entry name" value="BTB_POZ DOMAIN-CONTAINING PROTEIN 9"/>
    <property type="match status" value="1"/>
</dbReference>
<dbReference type="GO" id="GO:0005737">
    <property type="term" value="C:cytoplasm"/>
    <property type="evidence" value="ECO:0007669"/>
    <property type="project" value="TreeGrafter"/>
</dbReference>
<dbReference type="EMBL" id="AAGW02017879">
    <property type="status" value="NOT_ANNOTATED_CDS"/>
    <property type="molecule type" value="Genomic_DNA"/>
</dbReference>
<protein>
    <submittedName>
        <fullName evidence="3">BTB domain containing 9</fullName>
    </submittedName>
</protein>
<evidence type="ECO:0000313" key="3">
    <source>
        <dbReference type="Ensembl" id="ENSOCUP00000031809.1"/>
    </source>
</evidence>
<reference evidence="3" key="2">
    <citation type="submission" date="2025-08" db="UniProtKB">
        <authorList>
            <consortium name="Ensembl"/>
        </authorList>
    </citation>
    <scope>IDENTIFICATION</scope>
    <source>
        <strain evidence="3">Thorbecke</strain>
    </source>
</reference>
<dbReference type="GO" id="GO:0008344">
    <property type="term" value="P:adult locomotory behavior"/>
    <property type="evidence" value="ECO:0007669"/>
    <property type="project" value="TreeGrafter"/>
</dbReference>
<dbReference type="SUPFAM" id="SSF49785">
    <property type="entry name" value="Galactose-binding domain-like"/>
    <property type="match status" value="1"/>
</dbReference>
<dbReference type="GeneTree" id="ENSGT00940000158298"/>
<dbReference type="FunFam" id="2.60.120.260:FF:000051">
    <property type="entry name" value="BTB/POZ domain-containing protein 9"/>
    <property type="match status" value="1"/>
</dbReference>
<dbReference type="Ensembl" id="ENSOCUT00000053831.1">
    <property type="protein sequence ID" value="ENSOCUP00000031809.1"/>
    <property type="gene ID" value="ENSOCUG00000032163.1"/>
</dbReference>
<dbReference type="EMBL" id="AAGW02017878">
    <property type="status" value="NOT_ANNOTATED_CDS"/>
    <property type="molecule type" value="Genomic_DNA"/>
</dbReference>
<dbReference type="Gene3D" id="2.60.120.260">
    <property type="entry name" value="Galactose-binding domain-like"/>
    <property type="match status" value="1"/>
</dbReference>
<dbReference type="InterPro" id="IPR000421">
    <property type="entry name" value="FA58C"/>
</dbReference>
<dbReference type="InterPro" id="IPR052407">
    <property type="entry name" value="BTB_POZ_domain_cont_9"/>
</dbReference>
<dbReference type="EMBL" id="AAGW02017874">
    <property type="status" value="NOT_ANNOTATED_CDS"/>
    <property type="molecule type" value="Genomic_DNA"/>
</dbReference>
<organism evidence="3 4">
    <name type="scientific">Oryctolagus cuniculus</name>
    <name type="common">Rabbit</name>
    <dbReference type="NCBI Taxonomy" id="9986"/>
    <lineage>
        <taxon>Eukaryota</taxon>
        <taxon>Metazoa</taxon>
        <taxon>Chordata</taxon>
        <taxon>Craniata</taxon>
        <taxon>Vertebrata</taxon>
        <taxon>Euteleostomi</taxon>
        <taxon>Mammalia</taxon>
        <taxon>Eutheria</taxon>
        <taxon>Euarchontoglires</taxon>
        <taxon>Glires</taxon>
        <taxon>Lagomorpha</taxon>
        <taxon>Leporidae</taxon>
        <taxon>Oryctolagus</taxon>
    </lineage>
</organism>
<name>A0A5F9CE03_RABIT</name>
<reference evidence="3 4" key="1">
    <citation type="journal article" date="2011" name="Nature">
        <title>A high-resolution map of human evolutionary constraint using 29 mammals.</title>
        <authorList>
            <person name="Lindblad-Toh K."/>
            <person name="Garber M."/>
            <person name="Zuk O."/>
            <person name="Lin M.F."/>
            <person name="Parker B.J."/>
            <person name="Washietl S."/>
            <person name="Kheradpour P."/>
            <person name="Ernst J."/>
            <person name="Jordan G."/>
            <person name="Mauceli E."/>
            <person name="Ward L.D."/>
            <person name="Lowe C.B."/>
            <person name="Holloway A.K."/>
            <person name="Clamp M."/>
            <person name="Gnerre S."/>
            <person name="Alfoldi J."/>
            <person name="Beal K."/>
            <person name="Chang J."/>
            <person name="Clawson H."/>
            <person name="Cuff J."/>
            <person name="Di Palma F."/>
            <person name="Fitzgerald S."/>
            <person name="Flicek P."/>
            <person name="Guttman M."/>
            <person name="Hubisz M.J."/>
            <person name="Jaffe D.B."/>
            <person name="Jungreis I."/>
            <person name="Kent W.J."/>
            <person name="Kostka D."/>
            <person name="Lara M."/>
            <person name="Martins A.L."/>
            <person name="Massingham T."/>
            <person name="Moltke I."/>
            <person name="Raney B.J."/>
            <person name="Rasmussen M.D."/>
            <person name="Robinson J."/>
            <person name="Stark A."/>
            <person name="Vilella A.J."/>
            <person name="Wen J."/>
            <person name="Xie X."/>
            <person name="Zody M.C."/>
            <person name="Baldwin J."/>
            <person name="Bloom T."/>
            <person name="Chin C.W."/>
            <person name="Heiman D."/>
            <person name="Nicol R."/>
            <person name="Nusbaum C."/>
            <person name="Young S."/>
            <person name="Wilkinson J."/>
            <person name="Worley K.C."/>
            <person name="Kovar C.L."/>
            <person name="Muzny D.M."/>
            <person name="Gibbs R.A."/>
            <person name="Cree A."/>
            <person name="Dihn H.H."/>
            <person name="Fowler G."/>
            <person name="Jhangiani S."/>
            <person name="Joshi V."/>
            <person name="Lee S."/>
            <person name="Lewis L.R."/>
            <person name="Nazareth L.V."/>
            <person name="Okwuonu G."/>
            <person name="Santibanez J."/>
            <person name="Warren W.C."/>
            <person name="Mardis E.R."/>
            <person name="Weinstock G.M."/>
            <person name="Wilson R.K."/>
            <person name="Delehaunty K."/>
            <person name="Dooling D."/>
            <person name="Fronik C."/>
            <person name="Fulton L."/>
            <person name="Fulton B."/>
            <person name="Graves T."/>
            <person name="Minx P."/>
            <person name="Sodergren E."/>
            <person name="Birney E."/>
            <person name="Margulies E.H."/>
            <person name="Herrero J."/>
            <person name="Green E.D."/>
            <person name="Haussler D."/>
            <person name="Siepel A."/>
            <person name="Goldman N."/>
            <person name="Pollard K.S."/>
            <person name="Pedersen J.S."/>
            <person name="Lander E.S."/>
            <person name="Kellis M."/>
        </authorList>
    </citation>
    <scope>NUCLEOTIDE SEQUENCE [LARGE SCALE GENOMIC DNA]</scope>
    <source>
        <strain evidence="3 4">Thorbecke inbred</strain>
    </source>
</reference>
<evidence type="ECO:0000256" key="1">
    <source>
        <dbReference type="SAM" id="MobiDB-lite"/>
    </source>
</evidence>
<gene>
    <name evidence="3" type="primary">BTBD9</name>
</gene>
<accession>A0A5F9CE03</accession>
<evidence type="ECO:0000313" key="4">
    <source>
        <dbReference type="Proteomes" id="UP000001811"/>
    </source>
</evidence>
<dbReference type="EMBL" id="AAGW02017876">
    <property type="status" value="NOT_ANNOTATED_CDS"/>
    <property type="molecule type" value="Genomic_DNA"/>
</dbReference>
<dbReference type="Bgee" id="ENSOCUG00000032163">
    <property type="expression patterns" value="Expressed in frontal cortex and 15 other cell types or tissues"/>
</dbReference>
<sequence>MIKYCTFFCHPWIHCGRSLFPTDSFLFTLRYIRIVGTHNTVNKIFHIVAFECMFTNKTFTLEKGLIVPMENVATIADCASVIEGVSRSRNALLNGDTKNYDWDSGYTCHQLGSGAIVVQLAQPYMIGSIRLLLWDCDDRSYSYYVEVSTNQQQWTMVADRTKVSCKSWQSVTFDRQPASFIRIVGTHNTANEVFHCVHFECPEQQSSQKEESSEEPVTGDANPAGQQLFVDFPSPPPSPGRSRPDCKRDTEQVFSKDPKGLPCSPQFVQIGLVSGGATWVFSLHQVCREAPPPLQRESETAVALAVALAVLGRRRPSGRGFSRVCPAAACVLPPRSSSPSAESQVFQIFWKCSNRKLLVRSPLALSFPFRSTEQSRVGWSREPGRSAGRSFEEVQQHSLERSSPWTPELLSY</sequence>
<feature type="compositionally biased region" description="Basic and acidic residues" evidence="1">
    <location>
        <begin position="390"/>
        <end position="400"/>
    </location>
</feature>
<feature type="domain" description="F5/8 type C" evidence="2">
    <location>
        <begin position="88"/>
        <end position="194"/>
    </location>
</feature>
<dbReference type="Pfam" id="PF00754">
    <property type="entry name" value="F5_F8_type_C"/>
    <property type="match status" value="1"/>
</dbReference>
<dbReference type="EMBL" id="AAGW02017881">
    <property type="status" value="NOT_ANNOTATED_CDS"/>
    <property type="molecule type" value="Genomic_DNA"/>
</dbReference>
<dbReference type="Proteomes" id="UP000001811">
    <property type="component" value="Chromosome 12"/>
</dbReference>
<feature type="region of interest" description="Disordered" evidence="1">
    <location>
        <begin position="205"/>
        <end position="258"/>
    </location>
</feature>
<evidence type="ECO:0000259" key="2">
    <source>
        <dbReference type="Pfam" id="PF00754"/>
    </source>
</evidence>
<keyword evidence="4" id="KW-1185">Reference proteome</keyword>
<dbReference type="InterPro" id="IPR008979">
    <property type="entry name" value="Galactose-bd-like_sf"/>
</dbReference>
<dbReference type="EMBL" id="AAGW02017882">
    <property type="status" value="NOT_ANNOTATED_CDS"/>
    <property type="molecule type" value="Genomic_DNA"/>
</dbReference>
<reference evidence="3" key="3">
    <citation type="submission" date="2025-09" db="UniProtKB">
        <authorList>
            <consortium name="Ensembl"/>
        </authorList>
    </citation>
    <scope>IDENTIFICATION</scope>
    <source>
        <strain evidence="3">Thorbecke</strain>
    </source>
</reference>
<dbReference type="EMBL" id="AAGW02017877">
    <property type="status" value="NOT_ANNOTATED_CDS"/>
    <property type="molecule type" value="Genomic_DNA"/>
</dbReference>
<dbReference type="PANTHER" id="PTHR46306">
    <property type="entry name" value="BTB/POZ DOMAIN-CONTAINING PROTEIN 9"/>
    <property type="match status" value="1"/>
</dbReference>
<feature type="compositionally biased region" description="Basic and acidic residues" evidence="1">
    <location>
        <begin position="242"/>
        <end position="258"/>
    </location>
</feature>
<dbReference type="GO" id="GO:0050804">
    <property type="term" value="P:modulation of chemical synaptic transmission"/>
    <property type="evidence" value="ECO:0007669"/>
    <property type="project" value="TreeGrafter"/>
</dbReference>
<dbReference type="EMBL" id="AAGW02017883">
    <property type="status" value="NOT_ANNOTATED_CDS"/>
    <property type="molecule type" value="Genomic_DNA"/>
</dbReference>
<proteinExistence type="predicted"/>
<dbReference type="EMBL" id="AAGW02017880">
    <property type="status" value="NOT_ANNOTATED_CDS"/>
    <property type="molecule type" value="Genomic_DNA"/>
</dbReference>
<dbReference type="AlphaFoldDB" id="A0A5F9CE03"/>
<dbReference type="GO" id="GO:0048512">
    <property type="term" value="P:circadian behavior"/>
    <property type="evidence" value="ECO:0007669"/>
    <property type="project" value="TreeGrafter"/>
</dbReference>
<dbReference type="EMBL" id="AAGW02017875">
    <property type="status" value="NOT_ANNOTATED_CDS"/>
    <property type="molecule type" value="Genomic_DNA"/>
</dbReference>
<feature type="region of interest" description="Disordered" evidence="1">
    <location>
        <begin position="378"/>
        <end position="412"/>
    </location>
</feature>